<dbReference type="PANTHER" id="PTHR13710:SF105">
    <property type="entry name" value="ATP-DEPENDENT DNA HELICASE Q1"/>
    <property type="match status" value="1"/>
</dbReference>
<evidence type="ECO:0000256" key="6">
    <source>
        <dbReference type="ARBA" id="ARBA00022840"/>
    </source>
</evidence>
<evidence type="ECO:0000256" key="11">
    <source>
        <dbReference type="ARBA" id="ARBA00044535"/>
    </source>
</evidence>
<keyword evidence="16" id="KW-1185">Reference proteome</keyword>
<dbReference type="EC" id="5.6.2.4" evidence="10"/>
<name>A0ABT5HS92_9CAUL</name>
<dbReference type="GO" id="GO:0003678">
    <property type="term" value="F:DNA helicase activity"/>
    <property type="evidence" value="ECO:0007669"/>
    <property type="project" value="UniProtKB-EC"/>
</dbReference>
<comment type="caution">
    <text evidence="15">The sequence shown here is derived from an EMBL/GenBank/DDBJ whole genome shotgun (WGS) entry which is preliminary data.</text>
</comment>
<dbReference type="InterPro" id="IPR014001">
    <property type="entry name" value="Helicase_ATP-bd"/>
</dbReference>
<dbReference type="Proteomes" id="UP001214854">
    <property type="component" value="Unassembled WGS sequence"/>
</dbReference>
<dbReference type="PROSITE" id="PS51192">
    <property type="entry name" value="HELICASE_ATP_BIND_1"/>
    <property type="match status" value="1"/>
</dbReference>
<dbReference type="Pfam" id="PF16124">
    <property type="entry name" value="RecQ_Zn_bind"/>
    <property type="match status" value="1"/>
</dbReference>
<evidence type="ECO:0000259" key="13">
    <source>
        <dbReference type="PROSITE" id="PS51192"/>
    </source>
</evidence>
<sequence length="532" mass="58914">MLLDHPNDSNGYADPGVSGPALKRVEAARETLQKVFGYDDFRGQQARVIAAILNGDDVLTILPTGGGKSLCYQIPALMRPGFGLVISPLIALMSDQVQALKARGVRAERLDSSVSMNERMQLWDACRDGEIDLLYMSPEALNQSFVLDKLSRLPVNLVAIDEAHCVSHWGHDFRPEYRALGQLKGLFRDVPTLALTATADLHTRRDIKKALHIEDAVEIIDSFDRPNLSLRLMKRTGSAQKMILDMLRRQKNASGIIYSGSRDGAEKLARLLSSEGYKADAYHAGLAPKLREDRLKDFLADRTKIMVATIAFGMGINKPDVRFVIHADPPSSLEAYWQEVGRAGRDGKPASGVCLYSSTDLGWSLRRLGMRESETGADLSIQKQKALDFFQFVHNPDCRRKGVRRYFGEAAGENCGTCDNCLSRTRPVDAREAASILTSALHRLNGPRGRKKLIEHVLGKNPQDYGARQTTFGIAAQKGYKADFLADVLDYCQALGLIAEEMYDGKMPIVAIGDPEQVRAMWRGEIDINVRP</sequence>
<keyword evidence="7" id="KW-0238">DNA-binding</keyword>
<dbReference type="InterPro" id="IPR032284">
    <property type="entry name" value="RecQ_Zn-bd"/>
</dbReference>
<organism evidence="15 16">
    <name type="scientific">Asticcacaulis aquaticus</name>
    <dbReference type="NCBI Taxonomy" id="2984212"/>
    <lineage>
        <taxon>Bacteria</taxon>
        <taxon>Pseudomonadati</taxon>
        <taxon>Pseudomonadota</taxon>
        <taxon>Alphaproteobacteria</taxon>
        <taxon>Caulobacterales</taxon>
        <taxon>Caulobacteraceae</taxon>
        <taxon>Asticcacaulis</taxon>
    </lineage>
</organism>
<evidence type="ECO:0000256" key="3">
    <source>
        <dbReference type="ARBA" id="ARBA00022741"/>
    </source>
</evidence>
<dbReference type="Gene3D" id="1.10.10.10">
    <property type="entry name" value="Winged helix-like DNA-binding domain superfamily/Winged helix DNA-binding domain"/>
    <property type="match status" value="1"/>
</dbReference>
<keyword evidence="8" id="KW-0413">Isomerase</keyword>
<protein>
    <recommendedName>
        <fullName evidence="11">ATP-dependent DNA helicase RecQ</fullName>
        <ecNumber evidence="10">5.6.2.4</ecNumber>
    </recommendedName>
    <alternativeName>
        <fullName evidence="12">DNA 3'-5' helicase RecQ</fullName>
    </alternativeName>
</protein>
<dbReference type="SUPFAM" id="SSF52540">
    <property type="entry name" value="P-loop containing nucleoside triphosphate hydrolases"/>
    <property type="match status" value="1"/>
</dbReference>
<evidence type="ECO:0000256" key="1">
    <source>
        <dbReference type="ARBA" id="ARBA00005446"/>
    </source>
</evidence>
<dbReference type="NCBIfam" id="TIGR00614">
    <property type="entry name" value="recQ_fam"/>
    <property type="match status" value="1"/>
</dbReference>
<accession>A0ABT5HS92</accession>
<dbReference type="RefSeq" id="WP_272747421.1">
    <property type="nucleotide sequence ID" value="NZ_JAQQKX010000004.1"/>
</dbReference>
<evidence type="ECO:0000256" key="4">
    <source>
        <dbReference type="ARBA" id="ARBA00022801"/>
    </source>
</evidence>
<dbReference type="CDD" id="cd17920">
    <property type="entry name" value="DEXHc_RecQ"/>
    <property type="match status" value="1"/>
</dbReference>
<keyword evidence="2" id="KW-0479">Metal-binding</keyword>
<dbReference type="PANTHER" id="PTHR13710">
    <property type="entry name" value="DNA HELICASE RECQ FAMILY MEMBER"/>
    <property type="match status" value="1"/>
</dbReference>
<evidence type="ECO:0000256" key="12">
    <source>
        <dbReference type="ARBA" id="ARBA00044550"/>
    </source>
</evidence>
<keyword evidence="3" id="KW-0547">Nucleotide-binding</keyword>
<dbReference type="InterPro" id="IPR004589">
    <property type="entry name" value="DNA_helicase_ATP-dep_RecQ"/>
</dbReference>
<dbReference type="InterPro" id="IPR001650">
    <property type="entry name" value="Helicase_C-like"/>
</dbReference>
<feature type="domain" description="Helicase C-terminal" evidence="14">
    <location>
        <begin position="242"/>
        <end position="387"/>
    </location>
</feature>
<feature type="domain" description="Helicase ATP-binding" evidence="13">
    <location>
        <begin position="49"/>
        <end position="217"/>
    </location>
</feature>
<dbReference type="Pfam" id="PF00270">
    <property type="entry name" value="DEAD"/>
    <property type="match status" value="1"/>
</dbReference>
<dbReference type="InterPro" id="IPR036388">
    <property type="entry name" value="WH-like_DNA-bd_sf"/>
</dbReference>
<dbReference type="SMART" id="SM00487">
    <property type="entry name" value="DEXDc"/>
    <property type="match status" value="1"/>
</dbReference>
<comment type="similarity">
    <text evidence="1">Belongs to the helicase family. RecQ subfamily.</text>
</comment>
<keyword evidence="4 15" id="KW-0378">Hydrolase</keyword>
<dbReference type="Gene3D" id="3.40.50.300">
    <property type="entry name" value="P-loop containing nucleotide triphosphate hydrolases"/>
    <property type="match status" value="2"/>
</dbReference>
<evidence type="ECO:0000256" key="10">
    <source>
        <dbReference type="ARBA" id="ARBA00034808"/>
    </source>
</evidence>
<evidence type="ECO:0000256" key="7">
    <source>
        <dbReference type="ARBA" id="ARBA00023125"/>
    </source>
</evidence>
<evidence type="ECO:0000256" key="5">
    <source>
        <dbReference type="ARBA" id="ARBA00022806"/>
    </source>
</evidence>
<dbReference type="GO" id="GO:0016787">
    <property type="term" value="F:hydrolase activity"/>
    <property type="evidence" value="ECO:0007669"/>
    <property type="project" value="UniProtKB-KW"/>
</dbReference>
<evidence type="ECO:0000313" key="16">
    <source>
        <dbReference type="Proteomes" id="UP001214854"/>
    </source>
</evidence>
<dbReference type="EMBL" id="JAQQKX010000004">
    <property type="protein sequence ID" value="MDC7682935.1"/>
    <property type="molecule type" value="Genomic_DNA"/>
</dbReference>
<dbReference type="PROSITE" id="PS51194">
    <property type="entry name" value="HELICASE_CTER"/>
    <property type="match status" value="1"/>
</dbReference>
<evidence type="ECO:0000256" key="8">
    <source>
        <dbReference type="ARBA" id="ARBA00023235"/>
    </source>
</evidence>
<dbReference type="InterPro" id="IPR011545">
    <property type="entry name" value="DEAD/DEAH_box_helicase_dom"/>
</dbReference>
<dbReference type="SMART" id="SM00490">
    <property type="entry name" value="HELICc"/>
    <property type="match status" value="1"/>
</dbReference>
<comment type="catalytic activity">
    <reaction evidence="9">
        <text>Couples ATP hydrolysis with the unwinding of duplex DNA by translocating in the 3'-5' direction.</text>
        <dbReference type="EC" id="5.6.2.4"/>
    </reaction>
</comment>
<keyword evidence="6" id="KW-0067">ATP-binding</keyword>
<evidence type="ECO:0000256" key="2">
    <source>
        <dbReference type="ARBA" id="ARBA00022723"/>
    </source>
</evidence>
<evidence type="ECO:0000259" key="14">
    <source>
        <dbReference type="PROSITE" id="PS51194"/>
    </source>
</evidence>
<dbReference type="Pfam" id="PF00271">
    <property type="entry name" value="Helicase_C"/>
    <property type="match status" value="1"/>
</dbReference>
<proteinExistence type="inferred from homology"/>
<gene>
    <name evidence="15" type="ORF">PQU92_06585</name>
</gene>
<evidence type="ECO:0000313" key="15">
    <source>
        <dbReference type="EMBL" id="MDC7682935.1"/>
    </source>
</evidence>
<dbReference type="InterPro" id="IPR027417">
    <property type="entry name" value="P-loop_NTPase"/>
</dbReference>
<reference evidence="15 16" key="1">
    <citation type="submission" date="2023-01" db="EMBL/GenBank/DDBJ databases">
        <title>Novel species of the genus Asticcacaulis isolated from rivers.</title>
        <authorList>
            <person name="Lu H."/>
        </authorList>
    </citation>
    <scope>NUCLEOTIDE SEQUENCE [LARGE SCALE GENOMIC DNA]</scope>
    <source>
        <strain evidence="15 16">BYS171W</strain>
    </source>
</reference>
<evidence type="ECO:0000256" key="9">
    <source>
        <dbReference type="ARBA" id="ARBA00034617"/>
    </source>
</evidence>
<keyword evidence="5 15" id="KW-0347">Helicase</keyword>